<protein>
    <submittedName>
        <fullName evidence="1">Uncharacterized protein</fullName>
    </submittedName>
</protein>
<evidence type="ECO:0000313" key="2">
    <source>
        <dbReference type="Proteomes" id="UP000184267"/>
    </source>
</evidence>
<proteinExistence type="predicted"/>
<dbReference type="STRING" id="154538.A0A1M2VQF1"/>
<reference evidence="1 2" key="1">
    <citation type="submission" date="2016-10" db="EMBL/GenBank/DDBJ databases">
        <title>Genome sequence of the basidiomycete white-rot fungus Trametes pubescens.</title>
        <authorList>
            <person name="Makela M.R."/>
            <person name="Granchi Z."/>
            <person name="Peng M."/>
            <person name="De Vries R.P."/>
            <person name="Grigoriev I."/>
            <person name="Riley R."/>
            <person name="Hilden K."/>
        </authorList>
    </citation>
    <scope>NUCLEOTIDE SEQUENCE [LARGE SCALE GENOMIC DNA]</scope>
    <source>
        <strain evidence="1 2">FBCC735</strain>
    </source>
</reference>
<dbReference type="OrthoDB" id="2011986at2759"/>
<keyword evidence="2" id="KW-1185">Reference proteome</keyword>
<organism evidence="1 2">
    <name type="scientific">Trametes pubescens</name>
    <name type="common">White-rot fungus</name>
    <dbReference type="NCBI Taxonomy" id="154538"/>
    <lineage>
        <taxon>Eukaryota</taxon>
        <taxon>Fungi</taxon>
        <taxon>Dikarya</taxon>
        <taxon>Basidiomycota</taxon>
        <taxon>Agaricomycotina</taxon>
        <taxon>Agaricomycetes</taxon>
        <taxon>Polyporales</taxon>
        <taxon>Polyporaceae</taxon>
        <taxon>Trametes</taxon>
    </lineage>
</organism>
<sequence length="131" mass="14699">MFRHRSELPILEAVINIRNRLTALKKNRGEFIKSADVNQLYQAIVKQGSYAARTLDNPPNGLIQEKLRSGILVWDKFWSPRAALIRVAIMAPSDGSFWSVKWGKSRFGVLSMYTVMAEAACRMASVIDATA</sequence>
<name>A0A1M2VQF1_TRAPU</name>
<gene>
    <name evidence="1" type="ORF">TRAPUB_13709</name>
</gene>
<accession>A0A1M2VQF1</accession>
<evidence type="ECO:0000313" key="1">
    <source>
        <dbReference type="EMBL" id="OJT09839.1"/>
    </source>
</evidence>
<dbReference type="EMBL" id="MNAD01000876">
    <property type="protein sequence ID" value="OJT09839.1"/>
    <property type="molecule type" value="Genomic_DNA"/>
</dbReference>
<comment type="caution">
    <text evidence="1">The sequence shown here is derived from an EMBL/GenBank/DDBJ whole genome shotgun (WGS) entry which is preliminary data.</text>
</comment>
<dbReference type="AlphaFoldDB" id="A0A1M2VQF1"/>
<dbReference type="Proteomes" id="UP000184267">
    <property type="component" value="Unassembled WGS sequence"/>
</dbReference>